<keyword evidence="1" id="KW-0472">Membrane</keyword>
<proteinExistence type="predicted"/>
<dbReference type="GeneID" id="59327446"/>
<keyword evidence="1" id="KW-0812">Transmembrane</keyword>
<dbReference type="OrthoDB" id="4084551at2759"/>
<gene>
    <name evidence="2" type="ORF">HG536_0G00620</name>
</gene>
<name>A0A7G3ZL19_9SACH</name>
<reference evidence="2 3" key="1">
    <citation type="submission" date="2020-06" db="EMBL/GenBank/DDBJ databases">
        <title>The yeast mating-type switching endonuclease HO is a domesticated member of an unorthodox homing genetic element family.</title>
        <authorList>
            <person name="Coughlan A.Y."/>
            <person name="Lombardi L."/>
            <person name="Braun-Galleani S."/>
            <person name="Martos A.R."/>
            <person name="Galeote V."/>
            <person name="Bigey F."/>
            <person name="Dequin S."/>
            <person name="Byrne K.P."/>
            <person name="Wolfe K.H."/>
        </authorList>
    </citation>
    <scope>NUCLEOTIDE SEQUENCE [LARGE SCALE GENOMIC DNA]</scope>
    <source>
        <strain evidence="2 3">CBS764</strain>
    </source>
</reference>
<dbReference type="Pfam" id="PF14610">
    <property type="entry name" value="Psg1"/>
    <property type="match status" value="1"/>
</dbReference>
<organism evidence="2 3">
    <name type="scientific">Torulaspora globosa</name>
    <dbReference type="NCBI Taxonomy" id="48254"/>
    <lineage>
        <taxon>Eukaryota</taxon>
        <taxon>Fungi</taxon>
        <taxon>Dikarya</taxon>
        <taxon>Ascomycota</taxon>
        <taxon>Saccharomycotina</taxon>
        <taxon>Saccharomycetes</taxon>
        <taxon>Saccharomycetales</taxon>
        <taxon>Saccharomycetaceae</taxon>
        <taxon>Torulaspora</taxon>
    </lineage>
</organism>
<dbReference type="RefSeq" id="XP_037140879.1">
    <property type="nucleotide sequence ID" value="XM_037284983.1"/>
</dbReference>
<dbReference type="Proteomes" id="UP000515788">
    <property type="component" value="Chromosome 7"/>
</dbReference>
<accession>A0A7G3ZL19</accession>
<dbReference type="KEGG" id="tgb:HG536_0G00620"/>
<evidence type="ECO:0000313" key="2">
    <source>
        <dbReference type="EMBL" id="QLL34205.1"/>
    </source>
</evidence>
<feature type="transmembrane region" description="Helical" evidence="1">
    <location>
        <begin position="368"/>
        <end position="390"/>
    </location>
</feature>
<evidence type="ECO:0000313" key="3">
    <source>
        <dbReference type="Proteomes" id="UP000515788"/>
    </source>
</evidence>
<evidence type="ECO:0000256" key="1">
    <source>
        <dbReference type="SAM" id="Phobius"/>
    </source>
</evidence>
<dbReference type="AlphaFoldDB" id="A0A7G3ZL19"/>
<keyword evidence="3" id="KW-1185">Reference proteome</keyword>
<dbReference type="EMBL" id="CP059252">
    <property type="protein sequence ID" value="QLL34205.1"/>
    <property type="molecule type" value="Genomic_DNA"/>
</dbReference>
<protein>
    <submittedName>
        <fullName evidence="2">Uncharacterized protein</fullName>
    </submittedName>
</protein>
<keyword evidence="1" id="KW-1133">Transmembrane helix</keyword>
<dbReference type="InterPro" id="IPR028000">
    <property type="entry name" value="Pma1"/>
</dbReference>
<sequence length="445" mass="51285">MSWIFQSGESIFPPERLRTLYTVKSSTEIGRCYRCASFESLIAVGLCNSCSVPDMQKFWLALVVLLAGFSQVHGYRPVVRPKEKVTTSEQADPWYRTIYGSKVELVTPTVIAGVTFKAKPSPTPNPLQPWITLNKLGEPKTVKPEIKNGITKKGSPEYSTYFKVVSTTTLGYEDLKAHNMDPDEVYEEKVFIEEDDTYVSLNPVIRCTPDRYFNKGASRDISSEPFCTPQEDVQWKVGKTYFASWYTHFFRDEHSDEVIDQVKVHLSYVKERDGEKGFVKRDIPATFFSSEWLRNDEGMLPIEVQPEWLQGARTRKVVLSVQPKNVPDEEFHPLDHGILLFIDAGSRVYKHTKEQLALEEAGFTERHWLFVAITMPTVVVIALILMYFFLYANNSYRDFSDITRKAVSKKHRVIGKVSEMKKFKNLRNHKYSELPSYQTKPDKQH</sequence>